<accession>A0A4S4TQ38</accession>
<proteinExistence type="inferred from homology"/>
<protein>
    <submittedName>
        <fullName evidence="3">6-phospho-3-hexuloisomerase</fullName>
    </submittedName>
</protein>
<sequence length="187" mass="20009">MSHCQNLQAILAELMADAQQIDGEEVNALGEAIMQAKRVFVAGAGRSGFAARAFANRLMHLGFSTWFVGEPTTPSIQPGDLLIIGSGSGETASLVTMAQKAHKQGAKIATLTIYPEHTIGNIAETIIRIPGITAKSEHATSKAETIQPTGSSFEQLSWLIYDSVVIALKEKTAQTDAQMFSRHANLE</sequence>
<dbReference type="GO" id="GO:1901135">
    <property type="term" value="P:carbohydrate derivative metabolic process"/>
    <property type="evidence" value="ECO:0007669"/>
    <property type="project" value="InterPro"/>
</dbReference>
<evidence type="ECO:0000256" key="1">
    <source>
        <dbReference type="ARBA" id="ARBA00009235"/>
    </source>
</evidence>
<organism evidence="3 4">
    <name type="scientific">Klebsiella pneumoniae subsp. pneumoniae</name>
    <dbReference type="NCBI Taxonomy" id="72407"/>
    <lineage>
        <taxon>Bacteria</taxon>
        <taxon>Pseudomonadati</taxon>
        <taxon>Pseudomonadota</taxon>
        <taxon>Gammaproteobacteria</taxon>
        <taxon>Enterobacterales</taxon>
        <taxon>Enterobacteriaceae</taxon>
        <taxon>Klebsiella/Raoultella group</taxon>
        <taxon>Klebsiella</taxon>
        <taxon>Klebsiella pneumoniae complex</taxon>
    </lineage>
</organism>
<dbReference type="InterPro" id="IPR046348">
    <property type="entry name" value="SIS_dom_sf"/>
</dbReference>
<comment type="caution">
    <text evidence="3">The sequence shown here is derived from an EMBL/GenBank/DDBJ whole genome shotgun (WGS) entry which is preliminary data.</text>
</comment>
<keyword evidence="3" id="KW-0413">Isomerase</keyword>
<dbReference type="GO" id="GO:0097367">
    <property type="term" value="F:carbohydrate derivative binding"/>
    <property type="evidence" value="ECO:0007669"/>
    <property type="project" value="InterPro"/>
</dbReference>
<dbReference type="PROSITE" id="PS51464">
    <property type="entry name" value="SIS"/>
    <property type="match status" value="1"/>
</dbReference>
<dbReference type="SUPFAM" id="SSF53697">
    <property type="entry name" value="SIS domain"/>
    <property type="match status" value="1"/>
</dbReference>
<feature type="domain" description="SIS" evidence="2">
    <location>
        <begin position="29"/>
        <end position="151"/>
    </location>
</feature>
<dbReference type="PANTHER" id="PTHR43443:SF1">
    <property type="entry name" value="3-HEXULOSE-6-PHOSPHATE ISOMERASE"/>
    <property type="match status" value="1"/>
</dbReference>
<evidence type="ECO:0000313" key="4">
    <source>
        <dbReference type="Proteomes" id="UP000304895"/>
    </source>
</evidence>
<dbReference type="PANTHER" id="PTHR43443">
    <property type="entry name" value="3-HEXULOSE-6-PHOSPHATE ISOMERASE"/>
    <property type="match status" value="1"/>
</dbReference>
<dbReference type="NCBIfam" id="TIGR03127">
    <property type="entry name" value="RuMP_HxlB"/>
    <property type="match status" value="1"/>
</dbReference>
<dbReference type="KEGG" id="kpy:KPNIH31_18205"/>
<dbReference type="RefSeq" id="WP_032433361.1">
    <property type="nucleotide sequence ID" value="NZ_CP009876.1"/>
</dbReference>
<name>A0A4S4TQ38_KLEPN</name>
<dbReference type="EMBL" id="SSUJ01000034">
    <property type="protein sequence ID" value="THI23461.1"/>
    <property type="molecule type" value="Genomic_DNA"/>
</dbReference>
<evidence type="ECO:0000313" key="3">
    <source>
        <dbReference type="EMBL" id="THI23461.1"/>
    </source>
</evidence>
<gene>
    <name evidence="3" type="primary">hxlB</name>
    <name evidence="3" type="ORF">E9161_26250</name>
</gene>
<comment type="similarity">
    <text evidence="1">Belongs to the SIS family. PHI subfamily.</text>
</comment>
<dbReference type="Pfam" id="PF01380">
    <property type="entry name" value="SIS"/>
    <property type="match status" value="1"/>
</dbReference>
<dbReference type="CDD" id="cd05005">
    <property type="entry name" value="SIS_PHI"/>
    <property type="match status" value="1"/>
</dbReference>
<reference evidence="3 4" key="1">
    <citation type="submission" date="2019-04" db="EMBL/GenBank/DDBJ databases">
        <authorList>
            <person name="Fouts D."/>
            <person name="Sutton G."/>
            <person name="Singh I."/>
            <person name="Nguyen K."/>
        </authorList>
    </citation>
    <scope>NUCLEOTIDE SEQUENCE [LARGE SCALE GENOMIC DNA]</scope>
    <source>
        <strain evidence="3 4">55</strain>
    </source>
</reference>
<dbReference type="GO" id="GO:0016853">
    <property type="term" value="F:isomerase activity"/>
    <property type="evidence" value="ECO:0007669"/>
    <property type="project" value="UniProtKB-KW"/>
</dbReference>
<dbReference type="InterPro" id="IPR001347">
    <property type="entry name" value="SIS_dom"/>
</dbReference>
<dbReference type="Proteomes" id="UP000304895">
    <property type="component" value="Unassembled WGS sequence"/>
</dbReference>
<evidence type="ECO:0000259" key="2">
    <source>
        <dbReference type="PROSITE" id="PS51464"/>
    </source>
</evidence>
<dbReference type="InterPro" id="IPR017552">
    <property type="entry name" value="PHI/rmpB"/>
</dbReference>
<dbReference type="Gene3D" id="3.40.50.10490">
    <property type="entry name" value="Glucose-6-phosphate isomerase like protein, domain 1"/>
    <property type="match status" value="1"/>
</dbReference>
<dbReference type="AlphaFoldDB" id="A0A4S4TQ38"/>